<feature type="non-terminal residue" evidence="1">
    <location>
        <position position="69"/>
    </location>
</feature>
<organism evidence="1">
    <name type="scientific">Arion vulgaris</name>
    <dbReference type="NCBI Taxonomy" id="1028688"/>
    <lineage>
        <taxon>Eukaryota</taxon>
        <taxon>Metazoa</taxon>
        <taxon>Spiralia</taxon>
        <taxon>Lophotrochozoa</taxon>
        <taxon>Mollusca</taxon>
        <taxon>Gastropoda</taxon>
        <taxon>Heterobranchia</taxon>
        <taxon>Euthyneura</taxon>
        <taxon>Panpulmonata</taxon>
        <taxon>Eupulmonata</taxon>
        <taxon>Stylommatophora</taxon>
        <taxon>Helicina</taxon>
        <taxon>Arionoidea</taxon>
        <taxon>Arionidae</taxon>
        <taxon>Arion</taxon>
    </lineage>
</organism>
<name>A0A0B6Y5I7_9EUPU</name>
<dbReference type="AlphaFoldDB" id="A0A0B6Y5I7"/>
<protein>
    <submittedName>
        <fullName evidence="1">Uncharacterized protein</fullName>
    </submittedName>
</protein>
<dbReference type="EMBL" id="HACG01004692">
    <property type="protein sequence ID" value="CEK51557.1"/>
    <property type="molecule type" value="Transcribed_RNA"/>
</dbReference>
<gene>
    <name evidence="1" type="primary">ORF13724</name>
</gene>
<feature type="non-terminal residue" evidence="1">
    <location>
        <position position="1"/>
    </location>
</feature>
<accession>A0A0B6Y5I7</accession>
<evidence type="ECO:0000313" key="1">
    <source>
        <dbReference type="EMBL" id="CEK51557.1"/>
    </source>
</evidence>
<reference evidence="1" key="1">
    <citation type="submission" date="2014-12" db="EMBL/GenBank/DDBJ databases">
        <title>Insight into the proteome of Arion vulgaris.</title>
        <authorList>
            <person name="Aradska J."/>
            <person name="Bulat T."/>
            <person name="Smidak R."/>
            <person name="Sarate P."/>
            <person name="Gangsoo J."/>
            <person name="Sialana F."/>
            <person name="Bilban M."/>
            <person name="Lubec G."/>
        </authorList>
    </citation>
    <scope>NUCLEOTIDE SEQUENCE</scope>
    <source>
        <tissue evidence="1">Skin</tissue>
    </source>
</reference>
<sequence>IELSEDESQSVICACLETTVKIIGMLDREATVNAIIPMVKGLLEKAVNNINTILPVASRLLGRLCHCLL</sequence>
<proteinExistence type="predicted"/>